<dbReference type="HOGENOM" id="CLU_2374339_0_0_1"/>
<dbReference type="AlphaFoldDB" id="I2G5D7"/>
<sequence>MCKDAFGLEYLISTMQLTNAWMPAITQRCTSPEMLDLMPSVTGSAQKTLGMLFCADALDAQCTQMRNCSSCGLLTDFAEICHRAGCAEAGRTEVI</sequence>
<protein>
    <submittedName>
        <fullName evidence="1">Uncharacterized protein</fullName>
    </submittedName>
</protein>
<name>I2G5D7_USTHO</name>
<evidence type="ECO:0000313" key="2">
    <source>
        <dbReference type="Proteomes" id="UP000006174"/>
    </source>
</evidence>
<keyword evidence="2" id="KW-1185">Reference proteome</keyword>
<comment type="caution">
    <text evidence="1">The sequence shown here is derived from an EMBL/GenBank/DDBJ whole genome shotgun (WGS) entry which is preliminary data.</text>
</comment>
<organism evidence="1 2">
    <name type="scientific">Ustilago hordei</name>
    <name type="common">Barley covered smut fungus</name>
    <dbReference type="NCBI Taxonomy" id="120017"/>
    <lineage>
        <taxon>Eukaryota</taxon>
        <taxon>Fungi</taxon>
        <taxon>Dikarya</taxon>
        <taxon>Basidiomycota</taxon>
        <taxon>Ustilaginomycotina</taxon>
        <taxon>Ustilaginomycetes</taxon>
        <taxon>Ustilaginales</taxon>
        <taxon>Ustilaginaceae</taxon>
        <taxon>Ustilago</taxon>
    </lineage>
</organism>
<evidence type="ECO:0000313" key="1">
    <source>
        <dbReference type="EMBL" id="CCF54380.1"/>
    </source>
</evidence>
<dbReference type="EMBL" id="CAGI01000191">
    <property type="protein sequence ID" value="CCF54380.1"/>
    <property type="molecule type" value="Genomic_DNA"/>
</dbReference>
<accession>I2G5D7</accession>
<dbReference type="Proteomes" id="UP000006174">
    <property type="component" value="Unassembled WGS sequence"/>
</dbReference>
<proteinExistence type="predicted"/>
<gene>
    <name evidence="1" type="ORF">UHOR_16476</name>
</gene>
<reference evidence="1 2" key="1">
    <citation type="journal article" date="2012" name="Plant Cell">
        <title>Genome comparison of barley and maize smut fungi reveals targeted loss of RNA silencing components and species-specific presence of transposable elements.</title>
        <authorList>
            <person name="Laurie J.D."/>
            <person name="Ali S."/>
            <person name="Linning R."/>
            <person name="Mannhaupt G."/>
            <person name="Wong P."/>
            <person name="Gueldener U."/>
            <person name="Muensterkoetter M."/>
            <person name="Moore R."/>
            <person name="Kahmann R."/>
            <person name="Bakkeren G."/>
            <person name="Schirawski J."/>
        </authorList>
    </citation>
    <scope>NUCLEOTIDE SEQUENCE [LARGE SCALE GENOMIC DNA]</scope>
    <source>
        <strain evidence="2">Uh4875-4</strain>
    </source>
</reference>